<dbReference type="SMART" id="SM00155">
    <property type="entry name" value="PLDc"/>
    <property type="match status" value="2"/>
</dbReference>
<dbReference type="GO" id="GO:0030572">
    <property type="term" value="F:phosphatidyltransferase activity"/>
    <property type="evidence" value="ECO:0007669"/>
    <property type="project" value="UniProtKB-ARBA"/>
</dbReference>
<reference evidence="2 3" key="1">
    <citation type="submission" date="2013-10" db="EMBL/GenBank/DDBJ databases">
        <title>Salinisphaera japonica YTM-1 Genome Sequencing.</title>
        <authorList>
            <person name="Lai Q."/>
            <person name="Li C."/>
            <person name="Shao Z."/>
        </authorList>
    </citation>
    <scope>NUCLEOTIDE SEQUENCE [LARGE SCALE GENOMIC DNA]</scope>
    <source>
        <strain evidence="2 3">YTM-1</strain>
    </source>
</reference>
<feature type="domain" description="PLD phosphodiesterase" evidence="1">
    <location>
        <begin position="305"/>
        <end position="332"/>
    </location>
</feature>
<dbReference type="SUPFAM" id="SSF56024">
    <property type="entry name" value="Phospholipase D/nuclease"/>
    <property type="match status" value="2"/>
</dbReference>
<dbReference type="FunCoup" id="A0A423Q0B1">
    <property type="interactions" value="96"/>
</dbReference>
<dbReference type="RefSeq" id="WP_123657117.1">
    <property type="nucleotide sequence ID" value="NZ_AYKG01000005.1"/>
</dbReference>
<dbReference type="GO" id="GO:0032049">
    <property type="term" value="P:cardiolipin biosynthetic process"/>
    <property type="evidence" value="ECO:0007669"/>
    <property type="project" value="UniProtKB-ARBA"/>
</dbReference>
<keyword evidence="3" id="KW-1185">Reference proteome</keyword>
<accession>A0A423Q0B1</accession>
<dbReference type="Proteomes" id="UP000285310">
    <property type="component" value="Unassembled WGS sequence"/>
</dbReference>
<dbReference type="InterPro" id="IPR001736">
    <property type="entry name" value="PLipase_D/transphosphatidylase"/>
</dbReference>
<name>A0A423Q0B1_9GAMM</name>
<protein>
    <submittedName>
        <fullName evidence="2">Phospholipase</fullName>
    </submittedName>
</protein>
<feature type="domain" description="PLD phosphodiesterase" evidence="1">
    <location>
        <begin position="128"/>
        <end position="155"/>
    </location>
</feature>
<dbReference type="EMBL" id="AYKG01000005">
    <property type="protein sequence ID" value="ROO31421.1"/>
    <property type="molecule type" value="Genomic_DNA"/>
</dbReference>
<evidence type="ECO:0000259" key="1">
    <source>
        <dbReference type="PROSITE" id="PS50035"/>
    </source>
</evidence>
<comment type="caution">
    <text evidence="2">The sequence shown here is derived from an EMBL/GenBank/DDBJ whole genome shotgun (WGS) entry which is preliminary data.</text>
</comment>
<dbReference type="PROSITE" id="PS50035">
    <property type="entry name" value="PLD"/>
    <property type="match status" value="2"/>
</dbReference>
<evidence type="ECO:0000313" key="2">
    <source>
        <dbReference type="EMBL" id="ROO31421.1"/>
    </source>
</evidence>
<dbReference type="InParanoid" id="A0A423Q0B1"/>
<sequence length="392" mass="43796">MTDRIDAPTWSAEQYRRCLEGALGVPFVGGNKVDVLVNGDRIFPPMIEAIEAAEHTVEFLTFIYWQGDVASRIGQALADRARAGVAVRVLLDAFGAQWMQQEVIDHLREAGVEIAWFRPKARWRVWQIDNRTHRKILVVDDRVGFTGGVGIAAEWEGDTRNPDEWRETHFRIEGPAVDGLRAAFVSNWVEAGRAGHDLFRALAPQPMAGDIALQVIRTSAAVAYSDVATIFRLALTVSQRRLRVATGYFVPDEALMTLMEEAVGRGVVIDVLMPGPHNDSRVATMAAEATFERLSAAGINLYRFQPSMMHTKTVLIDEQVVIVGSANFNHRSMGKDDEIVVTAVDAGLARRMSDDYDHDLTRSKHITHAEWVKRGLWQRLREWLGSRLASQA</sequence>
<dbReference type="PANTHER" id="PTHR21248:SF22">
    <property type="entry name" value="PHOSPHOLIPASE D"/>
    <property type="match status" value="1"/>
</dbReference>
<organism evidence="2 3">
    <name type="scientific">Salinisphaera japonica YTM-1</name>
    <dbReference type="NCBI Taxonomy" id="1209778"/>
    <lineage>
        <taxon>Bacteria</taxon>
        <taxon>Pseudomonadati</taxon>
        <taxon>Pseudomonadota</taxon>
        <taxon>Gammaproteobacteria</taxon>
        <taxon>Salinisphaerales</taxon>
        <taxon>Salinisphaeraceae</taxon>
        <taxon>Salinisphaera</taxon>
    </lineage>
</organism>
<dbReference type="InterPro" id="IPR025202">
    <property type="entry name" value="PLD-like_dom"/>
</dbReference>
<gene>
    <name evidence="2" type="ORF">SAJA_02780</name>
</gene>
<proteinExistence type="predicted"/>
<dbReference type="Gene3D" id="3.30.870.10">
    <property type="entry name" value="Endonuclease Chain A"/>
    <property type="match status" value="2"/>
</dbReference>
<evidence type="ECO:0000313" key="3">
    <source>
        <dbReference type="Proteomes" id="UP000285310"/>
    </source>
</evidence>
<dbReference type="AlphaFoldDB" id="A0A423Q0B1"/>
<dbReference type="Pfam" id="PF13091">
    <property type="entry name" value="PLDc_2"/>
    <property type="match status" value="2"/>
</dbReference>
<dbReference type="PANTHER" id="PTHR21248">
    <property type="entry name" value="CARDIOLIPIN SYNTHASE"/>
    <property type="match status" value="1"/>
</dbReference>
<dbReference type="OrthoDB" id="9762009at2"/>
<dbReference type="CDD" id="cd09110">
    <property type="entry name" value="PLDc_CLS_1"/>
    <property type="match status" value="1"/>
</dbReference>